<dbReference type="GO" id="GO:0003735">
    <property type="term" value="F:structural constituent of ribosome"/>
    <property type="evidence" value="ECO:0007669"/>
    <property type="project" value="InterPro"/>
</dbReference>
<gene>
    <name evidence="5" type="primary">rplY</name>
    <name evidence="5" type="synonym">ctc</name>
    <name evidence="8" type="ORF">CCC_01092</name>
</gene>
<evidence type="ECO:0000313" key="8">
    <source>
        <dbReference type="EMBL" id="KIL98031.1"/>
    </source>
</evidence>
<dbReference type="InterPro" id="IPR001021">
    <property type="entry name" value="Ribosomal_bL25_long"/>
</dbReference>
<evidence type="ECO:0000256" key="1">
    <source>
        <dbReference type="ARBA" id="ARBA00022730"/>
    </source>
</evidence>
<dbReference type="CDD" id="cd00495">
    <property type="entry name" value="Ribosomal_L25_TL5_CTC"/>
    <property type="match status" value="1"/>
</dbReference>
<dbReference type="GO" id="GO:0022625">
    <property type="term" value="C:cytosolic large ribosomal subunit"/>
    <property type="evidence" value="ECO:0007669"/>
    <property type="project" value="TreeGrafter"/>
</dbReference>
<keyword evidence="9" id="KW-1185">Reference proteome</keyword>
<dbReference type="NCBIfam" id="NF004612">
    <property type="entry name" value="PRK05943.1"/>
    <property type="match status" value="1"/>
</dbReference>
<keyword evidence="2 5" id="KW-0694">RNA-binding</keyword>
<dbReference type="SUPFAM" id="SSF50715">
    <property type="entry name" value="Ribosomal protein L25-like"/>
    <property type="match status" value="1"/>
</dbReference>
<protein>
    <recommendedName>
        <fullName evidence="5">Large ribosomal subunit protein bL25</fullName>
    </recommendedName>
    <alternativeName>
        <fullName evidence="5">General stress protein CTC</fullName>
    </alternativeName>
</protein>
<dbReference type="RefSeq" id="WP_009870390.1">
    <property type="nucleotide sequence ID" value="NZ_JXSL01000030.1"/>
</dbReference>
<dbReference type="NCBIfam" id="NF004128">
    <property type="entry name" value="PRK05618.1-2"/>
    <property type="match status" value="1"/>
</dbReference>
<dbReference type="InterPro" id="IPR011035">
    <property type="entry name" value="Ribosomal_bL25/Gln-tRNA_synth"/>
</dbReference>
<dbReference type="InterPro" id="IPR020930">
    <property type="entry name" value="Ribosomal_uL5_bac-type"/>
</dbReference>
<comment type="function">
    <text evidence="5">This is one of the proteins that binds to the 5S RNA in the ribosome where it forms part of the central protuberance.</text>
</comment>
<name>A0A0C2UYV6_PARME</name>
<reference evidence="8 9" key="1">
    <citation type="submission" date="2015-01" db="EMBL/GenBank/DDBJ databases">
        <title>Genome Sequence of Magnetospirillum magnetotacticum Strain MS-1.</title>
        <authorList>
            <person name="Marinov G.K."/>
            <person name="Smalley M.D."/>
            <person name="DeSalvo G."/>
        </authorList>
    </citation>
    <scope>NUCLEOTIDE SEQUENCE [LARGE SCALE GENOMIC DNA]</scope>
    <source>
        <strain evidence="8 9">MS-1</strain>
    </source>
</reference>
<sequence>MSEAIAIAAELRDGSGKGAARATRRAGKVPGVIYGDKKAAICIQMDPRVVWAQISKTGFFTQLFNVDLGKDGKHLCLARDVQMHPVSDQPIHVDFMRVSADHAIHVKVPVHFTNEAKSPGIKKGGVLNVELHEIEITCSPEDIPHEILIDLDGMEIGASVHLKDLKLPAGAKPYHVASGATVASIAAPTVARAETTETEAAD</sequence>
<evidence type="ECO:0000259" key="6">
    <source>
        <dbReference type="Pfam" id="PF01386"/>
    </source>
</evidence>
<evidence type="ECO:0000259" key="7">
    <source>
        <dbReference type="Pfam" id="PF14693"/>
    </source>
</evidence>
<dbReference type="Pfam" id="PF14693">
    <property type="entry name" value="Ribosomal_TL5_C"/>
    <property type="match status" value="1"/>
</dbReference>
<organism evidence="8 9">
    <name type="scientific">Paramagnetospirillum magnetotacticum MS-1</name>
    <dbReference type="NCBI Taxonomy" id="272627"/>
    <lineage>
        <taxon>Bacteria</taxon>
        <taxon>Pseudomonadati</taxon>
        <taxon>Pseudomonadota</taxon>
        <taxon>Alphaproteobacteria</taxon>
        <taxon>Rhodospirillales</taxon>
        <taxon>Magnetospirillaceae</taxon>
        <taxon>Paramagnetospirillum</taxon>
    </lineage>
</organism>
<keyword evidence="1 5" id="KW-0699">rRNA-binding</keyword>
<evidence type="ECO:0000256" key="5">
    <source>
        <dbReference type="HAMAP-Rule" id="MF_01334"/>
    </source>
</evidence>
<dbReference type="Gene3D" id="2.40.240.10">
    <property type="entry name" value="Ribosomal Protein L25, Chain P"/>
    <property type="match status" value="1"/>
</dbReference>
<feature type="domain" description="Large ribosomal subunit protein bL25 L25" evidence="6">
    <location>
        <begin position="7"/>
        <end position="95"/>
    </location>
</feature>
<proteinExistence type="inferred from homology"/>
<evidence type="ECO:0000256" key="3">
    <source>
        <dbReference type="ARBA" id="ARBA00022980"/>
    </source>
</evidence>
<dbReference type="HAMAP" id="MF_01334">
    <property type="entry name" value="Ribosomal_bL25_CTC"/>
    <property type="match status" value="1"/>
</dbReference>
<dbReference type="PANTHER" id="PTHR33284:SF1">
    <property type="entry name" value="RIBOSOMAL PROTEIN L25_GLN-TRNA SYNTHETASE, ANTI-CODON-BINDING DOMAIN-CONTAINING PROTEIN"/>
    <property type="match status" value="1"/>
</dbReference>
<evidence type="ECO:0000313" key="9">
    <source>
        <dbReference type="Proteomes" id="UP000031971"/>
    </source>
</evidence>
<dbReference type="AlphaFoldDB" id="A0A0C2UYV6"/>
<keyword evidence="4 5" id="KW-0687">Ribonucleoprotein</keyword>
<evidence type="ECO:0000256" key="2">
    <source>
        <dbReference type="ARBA" id="ARBA00022884"/>
    </source>
</evidence>
<dbReference type="NCBIfam" id="TIGR00731">
    <property type="entry name" value="bL25_bact_ctc"/>
    <property type="match status" value="1"/>
</dbReference>
<dbReference type="InterPro" id="IPR020057">
    <property type="entry name" value="Ribosomal_bL25_b-dom"/>
</dbReference>
<dbReference type="STRING" id="272627.CCC_01092"/>
<evidence type="ECO:0000256" key="4">
    <source>
        <dbReference type="ARBA" id="ARBA00023274"/>
    </source>
</evidence>
<dbReference type="Pfam" id="PF01386">
    <property type="entry name" value="Ribosomal_L25p"/>
    <property type="match status" value="1"/>
</dbReference>
<keyword evidence="3 5" id="KW-0689">Ribosomal protein</keyword>
<dbReference type="Gene3D" id="2.170.120.20">
    <property type="entry name" value="Ribosomal protein L25, beta domain"/>
    <property type="match status" value="1"/>
</dbReference>
<dbReference type="EMBL" id="JXSL01000030">
    <property type="protein sequence ID" value="KIL98031.1"/>
    <property type="molecule type" value="Genomic_DNA"/>
</dbReference>
<comment type="subunit">
    <text evidence="5">Part of the 50S ribosomal subunit; part of the 5S rRNA/L5/L18/L25 subcomplex. Contacts the 5S rRNA. Binds to the 5S rRNA independently of L5 and L18.</text>
</comment>
<accession>A0A0C2UYV6</accession>
<dbReference type="OrthoDB" id="9806411at2"/>
<dbReference type="GO" id="GO:0006412">
    <property type="term" value="P:translation"/>
    <property type="evidence" value="ECO:0007669"/>
    <property type="project" value="UniProtKB-UniRule"/>
</dbReference>
<dbReference type="InterPro" id="IPR020056">
    <property type="entry name" value="Rbsml_bL25/Gln-tRNA_synth_N"/>
</dbReference>
<comment type="caution">
    <text evidence="8">The sequence shown here is derived from an EMBL/GenBank/DDBJ whole genome shotgun (WGS) entry which is preliminary data.</text>
</comment>
<dbReference type="GO" id="GO:0008097">
    <property type="term" value="F:5S rRNA binding"/>
    <property type="evidence" value="ECO:0007669"/>
    <property type="project" value="InterPro"/>
</dbReference>
<dbReference type="InterPro" id="IPR037121">
    <property type="entry name" value="Ribosomal_bL25_C"/>
</dbReference>
<dbReference type="Proteomes" id="UP000031971">
    <property type="component" value="Unassembled WGS sequence"/>
</dbReference>
<dbReference type="InterPro" id="IPR029751">
    <property type="entry name" value="Ribosomal_L25_dom"/>
</dbReference>
<dbReference type="PANTHER" id="PTHR33284">
    <property type="entry name" value="RIBOSOMAL PROTEIN L25/GLN-TRNA SYNTHETASE, ANTI-CODON-BINDING DOMAIN-CONTAINING PROTEIN"/>
    <property type="match status" value="1"/>
</dbReference>
<comment type="similarity">
    <text evidence="5">Belongs to the bacterial ribosomal protein bL25 family. CTC subfamily.</text>
</comment>
<feature type="domain" description="Large ribosomal subunit protein bL25 beta" evidence="7">
    <location>
        <begin position="104"/>
        <end position="188"/>
    </location>
</feature>